<dbReference type="SUPFAM" id="SSF49384">
    <property type="entry name" value="Carbohydrate-binding domain"/>
    <property type="match status" value="1"/>
</dbReference>
<evidence type="ECO:0000259" key="10">
    <source>
        <dbReference type="SMART" id="SM00965"/>
    </source>
</evidence>
<dbReference type="GO" id="GO:0009306">
    <property type="term" value="P:protein secretion"/>
    <property type="evidence" value="ECO:0007669"/>
    <property type="project" value="InterPro"/>
</dbReference>
<organism evidence="11 12">
    <name type="scientific">Geothermobacter hydrogeniphilus</name>
    <dbReference type="NCBI Taxonomy" id="1969733"/>
    <lineage>
        <taxon>Bacteria</taxon>
        <taxon>Pseudomonadati</taxon>
        <taxon>Thermodesulfobacteriota</taxon>
        <taxon>Desulfuromonadia</taxon>
        <taxon>Desulfuromonadales</taxon>
        <taxon>Geothermobacteraceae</taxon>
        <taxon>Geothermobacter</taxon>
    </lineage>
</organism>
<keyword evidence="2 9" id="KW-0732">Signal</keyword>
<dbReference type="GO" id="GO:0015627">
    <property type="term" value="C:type II protein secretion system complex"/>
    <property type="evidence" value="ECO:0007669"/>
    <property type="project" value="TreeGrafter"/>
</dbReference>
<dbReference type="EMBL" id="PPFX01000008">
    <property type="protein sequence ID" value="PNU20808.1"/>
    <property type="molecule type" value="Genomic_DNA"/>
</dbReference>
<dbReference type="InterPro" id="IPR004846">
    <property type="entry name" value="T2SS/T3SS_dom"/>
</dbReference>
<dbReference type="Gene3D" id="1.25.40.10">
    <property type="entry name" value="Tetratricopeptide repeat domain"/>
    <property type="match status" value="1"/>
</dbReference>
<feature type="region of interest" description="Disordered" evidence="8">
    <location>
        <begin position="642"/>
        <end position="681"/>
    </location>
</feature>
<evidence type="ECO:0000256" key="3">
    <source>
        <dbReference type="ARBA" id="ARBA00023136"/>
    </source>
</evidence>
<feature type="domain" description="Secretin/TonB short N-terminal" evidence="10">
    <location>
        <begin position="210"/>
        <end position="260"/>
    </location>
</feature>
<dbReference type="InterPro" id="IPR005644">
    <property type="entry name" value="NolW-like"/>
</dbReference>
<feature type="chain" id="PRO_5014461723" evidence="9">
    <location>
        <begin position="27"/>
        <end position="847"/>
    </location>
</feature>
<dbReference type="SMART" id="SM00028">
    <property type="entry name" value="TPR"/>
    <property type="match status" value="3"/>
</dbReference>
<evidence type="ECO:0000256" key="1">
    <source>
        <dbReference type="ARBA" id="ARBA00022448"/>
    </source>
</evidence>
<dbReference type="Pfam" id="PF00963">
    <property type="entry name" value="Cohesin"/>
    <property type="match status" value="1"/>
</dbReference>
<feature type="signal peptide" evidence="9">
    <location>
        <begin position="1"/>
        <end position="26"/>
    </location>
</feature>
<evidence type="ECO:0000256" key="6">
    <source>
        <dbReference type="RuleBase" id="RU004003"/>
    </source>
</evidence>
<dbReference type="PROSITE" id="PS50005">
    <property type="entry name" value="TPR"/>
    <property type="match status" value="1"/>
</dbReference>
<comment type="subcellular location">
    <subcellularLocation>
        <location evidence="7">Cell outer membrane</location>
    </subcellularLocation>
</comment>
<dbReference type="InterPro" id="IPR019734">
    <property type="entry name" value="TPR_rpt"/>
</dbReference>
<keyword evidence="5" id="KW-0802">TPR repeat</keyword>
<dbReference type="SMART" id="SM00965">
    <property type="entry name" value="STN"/>
    <property type="match status" value="1"/>
</dbReference>
<dbReference type="Proteomes" id="UP000236340">
    <property type="component" value="Unassembled WGS sequence"/>
</dbReference>
<dbReference type="GO" id="GO:0030246">
    <property type="term" value="F:carbohydrate binding"/>
    <property type="evidence" value="ECO:0007669"/>
    <property type="project" value="InterPro"/>
</dbReference>
<reference evidence="11 12" key="1">
    <citation type="journal article" date="2018" name="Genome Announc.">
        <title>Genome Sequence of Geothermobacter sp. HR-1 Iron Reducer from the Loihi Seamount.</title>
        <authorList>
            <person name="Smith H."/>
            <person name="Abuyen K."/>
            <person name="Tremblay J."/>
            <person name="Savalia P."/>
            <person name="Perez-Rodriguez I."/>
            <person name="Emerson D."/>
            <person name="Tully B."/>
            <person name="Amend J."/>
        </authorList>
    </citation>
    <scope>NUCLEOTIDE SEQUENCE [LARGE SCALE GENOMIC DNA]</scope>
    <source>
        <strain evidence="11 12">HR-1</strain>
    </source>
</reference>
<dbReference type="CDD" id="cd08547">
    <property type="entry name" value="Type_II_cohesin"/>
    <property type="match status" value="1"/>
</dbReference>
<dbReference type="Pfam" id="PF03958">
    <property type="entry name" value="Secretin_N"/>
    <property type="match status" value="1"/>
</dbReference>
<dbReference type="InterPro" id="IPR038591">
    <property type="entry name" value="NolW-like_sf"/>
</dbReference>
<keyword evidence="1 7" id="KW-0813">Transport</keyword>
<proteinExistence type="inferred from homology"/>
<dbReference type="InterPro" id="IPR050810">
    <property type="entry name" value="Bact_Secretion_Sys_Channel"/>
</dbReference>
<comment type="caution">
    <text evidence="11">The sequence shown here is derived from an EMBL/GenBank/DDBJ whole genome shotgun (WGS) entry which is preliminary data.</text>
</comment>
<accession>A0A2K2HBV8</accession>
<keyword evidence="4" id="KW-0998">Cell outer membrane</keyword>
<evidence type="ECO:0000256" key="9">
    <source>
        <dbReference type="SAM" id="SignalP"/>
    </source>
</evidence>
<feature type="compositionally biased region" description="Basic and acidic residues" evidence="8">
    <location>
        <begin position="642"/>
        <end position="651"/>
    </location>
</feature>
<dbReference type="PRINTS" id="PR01032">
    <property type="entry name" value="PHAGEIV"/>
</dbReference>
<gene>
    <name evidence="11" type="ORF">C2E25_05330</name>
</gene>
<dbReference type="InterPro" id="IPR008965">
    <property type="entry name" value="CBM2/CBM3_carb-bd_dom_sf"/>
</dbReference>
<evidence type="ECO:0000256" key="2">
    <source>
        <dbReference type="ARBA" id="ARBA00022729"/>
    </source>
</evidence>
<dbReference type="Gene3D" id="2.60.40.680">
    <property type="match status" value="1"/>
</dbReference>
<evidence type="ECO:0000313" key="11">
    <source>
        <dbReference type="EMBL" id="PNU20808.1"/>
    </source>
</evidence>
<dbReference type="InterPro" id="IPR002102">
    <property type="entry name" value="Cohesin_dom"/>
</dbReference>
<dbReference type="Gene3D" id="3.30.1370.120">
    <property type="match status" value="1"/>
</dbReference>
<evidence type="ECO:0000313" key="12">
    <source>
        <dbReference type="Proteomes" id="UP000236340"/>
    </source>
</evidence>
<protein>
    <submittedName>
        <fullName evidence="11">Type II secretion system protein</fullName>
    </submittedName>
</protein>
<evidence type="ECO:0000256" key="4">
    <source>
        <dbReference type="ARBA" id="ARBA00023237"/>
    </source>
</evidence>
<dbReference type="PANTHER" id="PTHR30332:SF17">
    <property type="entry name" value="TYPE IV PILIATION SYSTEM PROTEIN DR_0774-RELATED"/>
    <property type="match status" value="1"/>
</dbReference>
<dbReference type="Pfam" id="PF07660">
    <property type="entry name" value="STN"/>
    <property type="match status" value="1"/>
</dbReference>
<feature type="repeat" description="TPR" evidence="5">
    <location>
        <begin position="27"/>
        <end position="60"/>
    </location>
</feature>
<dbReference type="Gene3D" id="3.30.1370.130">
    <property type="match status" value="1"/>
</dbReference>
<sequence>MRFCMKQTWKQLVLWGSLLLLLTGCAAQKAFESGEELVRQARYDEAVLKYSEALRENPDSQEYRMKLFDARSRAALDHLNKARKYRSEQQYPQAVSEYLQASSLDPSLETADQEMRQVQEILHADELVSEAEEFYKQRRFNQAANSLDQALLLVPDHAHALQLQAKIRRVGLTLIDGVELDVTSTQPITLKFKNAKVKDVFKILSKLSGINFIFDEDVERQQVTVFLEDATFAQALELLLKMNKLEKRVLNPKTVILYPKTKEKEKQYQDLIIQTFYLSNIDAKKAVNMLRTMLQLRKIYVNEQLNALVIRDKPQVIKLAEQILKAADRAEAEVVFDLELVGVSKTDLEKIGVSLSAYSAGLGFSKKGSGKIVDSTLGSSTDNLVSSLGNLETFYTLPSATFDFAKSLTSAEVLANPKLRVKNKEKAKIHVGTREPIITVTTSDNNTRSDNIQYVDVGVKLNVEPDIQLDNTVVTKLDLEVSSVIGEFTTESGTRALTIQTTTAQTAITLKDGERTILGGLLEDRSSKQKDTIPWLGDIPLLGSLVSGHDNSVQKREILLSITPHIVKNLDLPKADVSSIWSGSEDTFQVGPSFQSFAKDFDAQQKLPRPQNVPAVIPHEAMPAMELKLGDQGISPQARELLEDKTVETDKAVPAVTPARNEVPSAPSTPADGAPEEADAPGIQAAPQAAPADEKGPVDSVPQLNIPIPDVVSRAYFQGPKLIDVGREFTLTVRVDGVEDLYSAPMFVSFDHQLLQFVRATEGSFLRSGGTATVFTTSPNQARGQIIVGYKQGAGGQGVSGDGVLYQLVFRALKPGTAKVNLQRINFRDPAGHRLKVTAEGTLVEVR</sequence>
<evidence type="ECO:0000256" key="5">
    <source>
        <dbReference type="PROSITE-ProRule" id="PRU00339"/>
    </source>
</evidence>
<evidence type="ECO:0000256" key="8">
    <source>
        <dbReference type="SAM" id="MobiDB-lite"/>
    </source>
</evidence>
<dbReference type="PANTHER" id="PTHR30332">
    <property type="entry name" value="PROBABLE GENERAL SECRETION PATHWAY PROTEIN D"/>
    <property type="match status" value="1"/>
</dbReference>
<evidence type="ECO:0000256" key="7">
    <source>
        <dbReference type="RuleBase" id="RU004004"/>
    </source>
</evidence>
<keyword evidence="3" id="KW-0472">Membrane</keyword>
<name>A0A2K2HBV8_9BACT</name>
<dbReference type="SUPFAM" id="SSF48452">
    <property type="entry name" value="TPR-like"/>
    <property type="match status" value="1"/>
</dbReference>
<dbReference type="AlphaFoldDB" id="A0A2K2HBV8"/>
<dbReference type="PROSITE" id="PS51257">
    <property type="entry name" value="PROKAR_LIPOPROTEIN"/>
    <property type="match status" value="1"/>
</dbReference>
<dbReference type="GO" id="GO:0009279">
    <property type="term" value="C:cell outer membrane"/>
    <property type="evidence" value="ECO:0007669"/>
    <property type="project" value="UniProtKB-SubCell"/>
</dbReference>
<dbReference type="GO" id="GO:0000272">
    <property type="term" value="P:polysaccharide catabolic process"/>
    <property type="evidence" value="ECO:0007669"/>
    <property type="project" value="InterPro"/>
</dbReference>
<dbReference type="InterPro" id="IPR011990">
    <property type="entry name" value="TPR-like_helical_dom_sf"/>
</dbReference>
<comment type="similarity">
    <text evidence="6">Belongs to the bacterial secretin family.</text>
</comment>
<dbReference type="InterPro" id="IPR011662">
    <property type="entry name" value="Secretin/TonB_short_N"/>
</dbReference>
<dbReference type="Pfam" id="PF00263">
    <property type="entry name" value="Secretin"/>
    <property type="match status" value="1"/>
</dbReference>